<evidence type="ECO:0000256" key="1">
    <source>
        <dbReference type="ARBA" id="ARBA00008780"/>
    </source>
</evidence>
<evidence type="ECO:0000256" key="5">
    <source>
        <dbReference type="PROSITE-ProRule" id="PRU00555"/>
    </source>
</evidence>
<evidence type="ECO:0000256" key="4">
    <source>
        <dbReference type="ARBA" id="ARBA00023098"/>
    </source>
</evidence>
<dbReference type="GO" id="GO:0004622">
    <property type="term" value="F:phosphatidylcholine lysophospholipase activity"/>
    <property type="evidence" value="ECO:0007669"/>
    <property type="project" value="UniProtKB-EC"/>
</dbReference>
<dbReference type="OrthoDB" id="6121437at2759"/>
<protein>
    <recommendedName>
        <fullName evidence="6">Lysophospholipase</fullName>
        <ecNumber evidence="6">3.1.1.5</ecNumber>
    </recommendedName>
</protein>
<dbReference type="Gene3D" id="3.40.1090.10">
    <property type="entry name" value="Cytosolic phospholipase A2 catalytic domain"/>
    <property type="match status" value="1"/>
</dbReference>
<comment type="similarity">
    <text evidence="1 6">Belongs to the lysophospholipase family.</text>
</comment>
<dbReference type="EMBL" id="CAJVPL010001593">
    <property type="protein sequence ID" value="CAG8578957.1"/>
    <property type="molecule type" value="Genomic_DNA"/>
</dbReference>
<dbReference type="SUPFAM" id="SSF52151">
    <property type="entry name" value="FabD/lysophospholipase-like"/>
    <property type="match status" value="1"/>
</dbReference>
<dbReference type="PANTHER" id="PTHR10728">
    <property type="entry name" value="CYTOSOLIC PHOSPHOLIPASE A2"/>
    <property type="match status" value="1"/>
</dbReference>
<dbReference type="GO" id="GO:0004623">
    <property type="term" value="F:phospholipase A2 activity"/>
    <property type="evidence" value="ECO:0007669"/>
    <property type="project" value="TreeGrafter"/>
</dbReference>
<evidence type="ECO:0000313" key="9">
    <source>
        <dbReference type="Proteomes" id="UP000789831"/>
    </source>
</evidence>
<comment type="catalytic activity">
    <reaction evidence="6">
        <text>a 1-acyl-sn-glycero-3-phosphocholine + H2O = sn-glycerol 3-phosphocholine + a fatty acid + H(+)</text>
        <dbReference type="Rhea" id="RHEA:15177"/>
        <dbReference type="ChEBI" id="CHEBI:15377"/>
        <dbReference type="ChEBI" id="CHEBI:15378"/>
        <dbReference type="ChEBI" id="CHEBI:16870"/>
        <dbReference type="ChEBI" id="CHEBI:28868"/>
        <dbReference type="ChEBI" id="CHEBI:58168"/>
        <dbReference type="EC" id="3.1.1.5"/>
    </reaction>
</comment>
<evidence type="ECO:0000256" key="2">
    <source>
        <dbReference type="ARBA" id="ARBA00022801"/>
    </source>
</evidence>
<dbReference type="InterPro" id="IPR002642">
    <property type="entry name" value="LysoPLipase_cat_dom"/>
</dbReference>
<keyword evidence="9" id="KW-1185">Reference proteome</keyword>
<evidence type="ECO:0000256" key="3">
    <source>
        <dbReference type="ARBA" id="ARBA00022963"/>
    </source>
</evidence>
<name>A0A9N9BS36_9GLOM</name>
<dbReference type="Proteomes" id="UP000789831">
    <property type="component" value="Unassembled WGS sequence"/>
</dbReference>
<sequence>MGTRSIEGPTTGFDLDTNVAATSDTVNDEVKSEPWYKSWLSYPGKLYSDFVTAPTTLSNHKQIALALKKLDDQAKECNKDNKLHPELDWDATVRVSLDLCEDEKNFIRERKEYIRDKFAKYVGVDTNEVEIEDIPTIAFAGSGGGFRAMLATTGYAHAAYDSGILDLATYIAGNGSCWNIASRYTDNVPLNEHPYECLINFYKIRLALPFAHPSSLLKIYEQTKSPETAVELTFGGVAQKRQTGIDCGPIDVFGSLLASSLLLGNDPISQHPDFKLSQQKRFLEGGKNALPIYTALHHCRPWKHILPPEDAALVPNYEELLKEHQKQKDHYLWFEFTPFEVGCDEYPAFIPSWAFGRRFEFGKNVEKIPEQNFGLLVGVFGSAPSAPLASALKQFEYGLPNGWLRDTWKQVYSTSTKRLSDHHKSELESFRTIPQARNYNFAYHLHRPPYELGTTNGPYLDFVDSGASSDLPMYPLTHPNRKIDLIIAVDASTSTIDHKYFDEQQEFICFRRGLTRTPRAGMPNNKYVEVYDYTPNGKERDGHTPAATHDTTLVYMPFLANEKVDKDFIPATSKVCAFNCFTYTPENVDLVTRLAKQNWSEVEEIVKSVIKDAWEKKKIARLNAKK</sequence>
<keyword evidence="3 5" id="KW-0442">Lipid degradation</keyword>
<dbReference type="PROSITE" id="PS51210">
    <property type="entry name" value="PLA2C"/>
    <property type="match status" value="1"/>
</dbReference>
<dbReference type="EC" id="3.1.1.5" evidence="6"/>
<organism evidence="8 9">
    <name type="scientific">Ambispora gerdemannii</name>
    <dbReference type="NCBI Taxonomy" id="144530"/>
    <lineage>
        <taxon>Eukaryota</taxon>
        <taxon>Fungi</taxon>
        <taxon>Fungi incertae sedis</taxon>
        <taxon>Mucoromycota</taxon>
        <taxon>Glomeromycotina</taxon>
        <taxon>Glomeromycetes</taxon>
        <taxon>Archaeosporales</taxon>
        <taxon>Ambisporaceae</taxon>
        <taxon>Ambispora</taxon>
    </lineage>
</organism>
<evidence type="ECO:0000259" key="7">
    <source>
        <dbReference type="PROSITE" id="PS51210"/>
    </source>
</evidence>
<dbReference type="SMART" id="SM00022">
    <property type="entry name" value="PLAc"/>
    <property type="match status" value="1"/>
</dbReference>
<dbReference type="PANTHER" id="PTHR10728:SF40">
    <property type="entry name" value="PATATIN FAMILY PROTEIN"/>
    <property type="match status" value="1"/>
</dbReference>
<feature type="domain" description="PLA2c" evidence="7">
    <location>
        <begin position="85"/>
        <end position="626"/>
    </location>
</feature>
<gene>
    <name evidence="8" type="ORF">AGERDE_LOCUS8023</name>
</gene>
<accession>A0A9N9BS36</accession>
<dbReference type="GO" id="GO:0046475">
    <property type="term" value="P:glycerophospholipid catabolic process"/>
    <property type="evidence" value="ECO:0007669"/>
    <property type="project" value="TreeGrafter"/>
</dbReference>
<dbReference type="InterPro" id="IPR016035">
    <property type="entry name" value="Acyl_Trfase/lysoPLipase"/>
</dbReference>
<reference evidence="8" key="1">
    <citation type="submission" date="2021-06" db="EMBL/GenBank/DDBJ databases">
        <authorList>
            <person name="Kallberg Y."/>
            <person name="Tangrot J."/>
            <person name="Rosling A."/>
        </authorList>
    </citation>
    <scope>NUCLEOTIDE SEQUENCE</scope>
    <source>
        <strain evidence="8">MT106</strain>
    </source>
</reference>
<dbReference type="GO" id="GO:0005829">
    <property type="term" value="C:cytosol"/>
    <property type="evidence" value="ECO:0007669"/>
    <property type="project" value="TreeGrafter"/>
</dbReference>
<keyword evidence="4 5" id="KW-0443">Lipid metabolism</keyword>
<comment type="caution">
    <text evidence="8">The sequence shown here is derived from an EMBL/GenBank/DDBJ whole genome shotgun (WGS) entry which is preliminary data.</text>
</comment>
<evidence type="ECO:0000256" key="6">
    <source>
        <dbReference type="RuleBase" id="RU362103"/>
    </source>
</evidence>
<dbReference type="Pfam" id="PF01735">
    <property type="entry name" value="PLA2_B"/>
    <property type="match status" value="1"/>
</dbReference>
<evidence type="ECO:0000313" key="8">
    <source>
        <dbReference type="EMBL" id="CAG8578957.1"/>
    </source>
</evidence>
<proteinExistence type="inferred from homology"/>
<keyword evidence="2 5" id="KW-0378">Hydrolase</keyword>
<dbReference type="AlphaFoldDB" id="A0A9N9BS36"/>